<sequence length="42" mass="4921">MSRVSLVGTMVCTLRAFPYEHHLLRMWYSNHNCSTLYTINSS</sequence>
<comment type="caution">
    <text evidence="1">The sequence shown here is derived from an EMBL/GenBank/DDBJ whole genome shotgun (WGS) entry which is preliminary data.</text>
</comment>
<organism evidence="1 2">
    <name type="scientific">Penicillium italicum</name>
    <name type="common">Blue mold</name>
    <dbReference type="NCBI Taxonomy" id="40296"/>
    <lineage>
        <taxon>Eukaryota</taxon>
        <taxon>Fungi</taxon>
        <taxon>Dikarya</taxon>
        <taxon>Ascomycota</taxon>
        <taxon>Pezizomycotina</taxon>
        <taxon>Eurotiomycetes</taxon>
        <taxon>Eurotiomycetidae</taxon>
        <taxon>Eurotiales</taxon>
        <taxon>Aspergillaceae</taxon>
        <taxon>Penicillium</taxon>
    </lineage>
</organism>
<name>A0A0A2K6S7_PENIT</name>
<accession>A0A0A2K6S7</accession>
<keyword evidence="2" id="KW-1185">Reference proteome</keyword>
<dbReference type="AlphaFoldDB" id="A0A0A2K6S7"/>
<protein>
    <submittedName>
        <fullName evidence="1">Uncharacterized protein</fullName>
    </submittedName>
</protein>
<dbReference type="Proteomes" id="UP000030104">
    <property type="component" value="Unassembled WGS sequence"/>
</dbReference>
<reference evidence="1 2" key="1">
    <citation type="journal article" date="2015" name="Mol. Plant Microbe Interact.">
        <title>Genome, transcriptome, and functional analyses of Penicillium expansum provide new insights into secondary metabolism and pathogenicity.</title>
        <authorList>
            <person name="Ballester A.R."/>
            <person name="Marcet-Houben M."/>
            <person name="Levin E."/>
            <person name="Sela N."/>
            <person name="Selma-Lazaro C."/>
            <person name="Carmona L."/>
            <person name="Wisniewski M."/>
            <person name="Droby S."/>
            <person name="Gonzalez-Candelas L."/>
            <person name="Gabaldon T."/>
        </authorList>
    </citation>
    <scope>NUCLEOTIDE SEQUENCE [LARGE SCALE GENOMIC DNA]</scope>
    <source>
        <strain evidence="1 2">PHI-1</strain>
    </source>
</reference>
<dbReference type="EMBL" id="JQGA01001632">
    <property type="protein sequence ID" value="KGO63544.1"/>
    <property type="molecule type" value="Genomic_DNA"/>
</dbReference>
<evidence type="ECO:0000313" key="1">
    <source>
        <dbReference type="EMBL" id="KGO63544.1"/>
    </source>
</evidence>
<proteinExistence type="predicted"/>
<gene>
    <name evidence="1" type="ORF">PITC_049260</name>
</gene>
<dbReference type="HOGENOM" id="CLU_3260726_0_0_1"/>
<evidence type="ECO:0000313" key="2">
    <source>
        <dbReference type="Proteomes" id="UP000030104"/>
    </source>
</evidence>